<gene>
    <name evidence="2" type="ORF">PGTG_13382</name>
</gene>
<dbReference type="OrthoDB" id="10595419at2759"/>
<dbReference type="RefSeq" id="XP_003331582.1">
    <property type="nucleotide sequence ID" value="XM_003331534.1"/>
</dbReference>
<keyword evidence="3" id="KW-1185">Reference proteome</keyword>
<reference evidence="3" key="2">
    <citation type="journal article" date="2011" name="Proc. Natl. Acad. Sci. U.S.A.">
        <title>Obligate biotrophy features unraveled by the genomic analysis of rust fungi.</title>
        <authorList>
            <person name="Duplessis S."/>
            <person name="Cuomo C.A."/>
            <person name="Lin Y.-C."/>
            <person name="Aerts A."/>
            <person name="Tisserant E."/>
            <person name="Veneault-Fourrey C."/>
            <person name="Joly D.L."/>
            <person name="Hacquard S."/>
            <person name="Amselem J."/>
            <person name="Cantarel B.L."/>
            <person name="Chiu R."/>
            <person name="Coutinho P.M."/>
            <person name="Feau N."/>
            <person name="Field M."/>
            <person name="Frey P."/>
            <person name="Gelhaye E."/>
            <person name="Goldberg J."/>
            <person name="Grabherr M.G."/>
            <person name="Kodira C.D."/>
            <person name="Kohler A."/>
            <person name="Kuees U."/>
            <person name="Lindquist E.A."/>
            <person name="Lucas S.M."/>
            <person name="Mago R."/>
            <person name="Mauceli E."/>
            <person name="Morin E."/>
            <person name="Murat C."/>
            <person name="Pangilinan J.L."/>
            <person name="Park R."/>
            <person name="Pearson M."/>
            <person name="Quesneville H."/>
            <person name="Rouhier N."/>
            <person name="Sakthikumar S."/>
            <person name="Salamov A.A."/>
            <person name="Schmutz J."/>
            <person name="Selles B."/>
            <person name="Shapiro H."/>
            <person name="Tanguay P."/>
            <person name="Tuskan G.A."/>
            <person name="Henrissat B."/>
            <person name="Van de Peer Y."/>
            <person name="Rouze P."/>
            <person name="Ellis J.G."/>
            <person name="Dodds P.N."/>
            <person name="Schein J.E."/>
            <person name="Zhong S."/>
            <person name="Hamelin R.C."/>
            <person name="Grigoriev I.V."/>
            <person name="Szabo L.J."/>
            <person name="Martin F."/>
        </authorList>
    </citation>
    <scope>NUCLEOTIDE SEQUENCE [LARGE SCALE GENOMIC DNA]</scope>
    <source>
        <strain evidence="3">CRL 75-36-700-3 / race SCCL</strain>
    </source>
</reference>
<dbReference type="VEuPathDB" id="FungiDB:PGTG_13382"/>
<sequence length="330" mass="38526">MFNSQVANNSQDRSNPRKRRGTDLALEEYEIKPFSSKTAKLLAQRQDKSAYVFKLGKKEEPFSKIKQESNTFEQKVQKVEDYHPDDFFDVYNWDYVREFPEKETTCAEGDKPKYTLQKLVDDLNKCKPLSQRDHFFWIPRKDATRILRKYNKTGLCLPNRFSKSSKRNSIAKIVLRLSDKRLAIEEYPTLSEGILKPLELSVKAKMDKLQHEKGSYYSEKSASQKIQSIIEYVKKVTKVVPFLIITYLSLFKEHNERIIDPNLVGNLLNFLKEIWKSILESDPTLLGKHSWARINSDLFQLRDLSDQNNTQDNILCKLCNYTSKSGAFVT</sequence>
<organism evidence="2 3">
    <name type="scientific">Puccinia graminis f. sp. tritici (strain CRL 75-36-700-3 / race SCCL)</name>
    <name type="common">Black stem rust fungus</name>
    <dbReference type="NCBI Taxonomy" id="418459"/>
    <lineage>
        <taxon>Eukaryota</taxon>
        <taxon>Fungi</taxon>
        <taxon>Dikarya</taxon>
        <taxon>Basidiomycota</taxon>
        <taxon>Pucciniomycotina</taxon>
        <taxon>Pucciniomycetes</taxon>
        <taxon>Pucciniales</taxon>
        <taxon>Pucciniaceae</taxon>
        <taxon>Puccinia</taxon>
    </lineage>
</organism>
<proteinExistence type="predicted"/>
<reference key="1">
    <citation type="submission" date="2007-01" db="EMBL/GenBank/DDBJ databases">
        <title>The Genome Sequence of Puccinia graminis f. sp. tritici Strain CRL 75-36-700-3.</title>
        <authorList>
            <consortium name="The Broad Institute Genome Sequencing Platform"/>
            <person name="Birren B."/>
            <person name="Lander E."/>
            <person name="Galagan J."/>
            <person name="Nusbaum C."/>
            <person name="Devon K."/>
            <person name="Cuomo C."/>
            <person name="Jaffe D."/>
            <person name="Butler J."/>
            <person name="Alvarez P."/>
            <person name="Gnerre S."/>
            <person name="Grabherr M."/>
            <person name="Mauceli E."/>
            <person name="Brockman W."/>
            <person name="Young S."/>
            <person name="LaButti K."/>
            <person name="Sykes S."/>
            <person name="DeCaprio D."/>
            <person name="Crawford M."/>
            <person name="Koehrsen M."/>
            <person name="Engels R."/>
            <person name="Montgomery P."/>
            <person name="Pearson M."/>
            <person name="Howarth C."/>
            <person name="Larson L."/>
            <person name="White J."/>
            <person name="Zeng Q."/>
            <person name="Kodira C."/>
            <person name="Yandava C."/>
            <person name="Alvarado L."/>
            <person name="O'Leary S."/>
            <person name="Szabo L."/>
            <person name="Dean R."/>
            <person name="Schein J."/>
        </authorList>
    </citation>
    <scope>NUCLEOTIDE SEQUENCE</scope>
    <source>
        <strain>CRL 75-36-700-3</strain>
    </source>
</reference>
<protein>
    <submittedName>
        <fullName evidence="2">Uncharacterized protein</fullName>
    </submittedName>
</protein>
<dbReference type="EMBL" id="DS178304">
    <property type="protein sequence ID" value="EFP87163.1"/>
    <property type="molecule type" value="Genomic_DNA"/>
</dbReference>
<feature type="compositionally biased region" description="Polar residues" evidence="1">
    <location>
        <begin position="1"/>
        <end position="13"/>
    </location>
</feature>
<dbReference type="KEGG" id="pgr:PGTG_13382"/>
<evidence type="ECO:0000313" key="3">
    <source>
        <dbReference type="Proteomes" id="UP000008783"/>
    </source>
</evidence>
<dbReference type="AlphaFoldDB" id="E3KS88"/>
<dbReference type="InParanoid" id="E3KS88"/>
<evidence type="ECO:0000256" key="1">
    <source>
        <dbReference type="SAM" id="MobiDB-lite"/>
    </source>
</evidence>
<dbReference type="HOGENOM" id="CLU_842340_0_0_1"/>
<dbReference type="Proteomes" id="UP000008783">
    <property type="component" value="Unassembled WGS sequence"/>
</dbReference>
<evidence type="ECO:0000313" key="2">
    <source>
        <dbReference type="EMBL" id="EFP87163.1"/>
    </source>
</evidence>
<name>E3KS88_PUCGT</name>
<dbReference type="GeneID" id="10537393"/>
<accession>E3KS88</accession>
<feature type="region of interest" description="Disordered" evidence="1">
    <location>
        <begin position="1"/>
        <end position="22"/>
    </location>
</feature>